<sequence>MFLMLNPKPQQSYFPKSFSFLPKLRLRFSLPPNCGCGGQAWYARIGLRARKACAENGVGGSTGTRFAGLPGNNFSSCLGIYTHTHLKIFEQRWVLVLLSVSIFCLL</sequence>
<proteinExistence type="predicted"/>
<reference evidence="1" key="1">
    <citation type="submission" date="2021-05" db="EMBL/GenBank/DDBJ databases">
        <authorList>
            <person name="Alioto T."/>
            <person name="Alioto T."/>
            <person name="Gomez Garrido J."/>
        </authorList>
    </citation>
    <scope>NUCLEOTIDE SEQUENCE</scope>
</reference>
<accession>A0A8D8XLI7</accession>
<dbReference type="AlphaFoldDB" id="A0A8D8XLI7"/>
<dbReference type="EMBL" id="HBUF01339164">
    <property type="protein sequence ID" value="CAG6699873.1"/>
    <property type="molecule type" value="Transcribed_RNA"/>
</dbReference>
<name>A0A8D8XLI7_9HEMI</name>
<organism evidence="1">
    <name type="scientific">Cacopsylla melanoneura</name>
    <dbReference type="NCBI Taxonomy" id="428564"/>
    <lineage>
        <taxon>Eukaryota</taxon>
        <taxon>Metazoa</taxon>
        <taxon>Ecdysozoa</taxon>
        <taxon>Arthropoda</taxon>
        <taxon>Hexapoda</taxon>
        <taxon>Insecta</taxon>
        <taxon>Pterygota</taxon>
        <taxon>Neoptera</taxon>
        <taxon>Paraneoptera</taxon>
        <taxon>Hemiptera</taxon>
        <taxon>Sternorrhyncha</taxon>
        <taxon>Psylloidea</taxon>
        <taxon>Psyllidae</taxon>
        <taxon>Psyllinae</taxon>
        <taxon>Cacopsylla</taxon>
    </lineage>
</organism>
<evidence type="ECO:0000313" key="1">
    <source>
        <dbReference type="EMBL" id="CAG6699873.1"/>
    </source>
</evidence>
<protein>
    <submittedName>
        <fullName evidence="1">Uncharacterized protein</fullName>
    </submittedName>
</protein>